<evidence type="ECO:0000313" key="2">
    <source>
        <dbReference type="RefSeq" id="XP_024945228.1"/>
    </source>
</evidence>
<organism evidence="1 2">
    <name type="scientific">Cephus cinctus</name>
    <name type="common">Wheat stem sawfly</name>
    <dbReference type="NCBI Taxonomy" id="211228"/>
    <lineage>
        <taxon>Eukaryota</taxon>
        <taxon>Metazoa</taxon>
        <taxon>Ecdysozoa</taxon>
        <taxon>Arthropoda</taxon>
        <taxon>Hexapoda</taxon>
        <taxon>Insecta</taxon>
        <taxon>Pterygota</taxon>
        <taxon>Neoptera</taxon>
        <taxon>Endopterygota</taxon>
        <taxon>Hymenoptera</taxon>
        <taxon>Cephoidea</taxon>
        <taxon>Cephidae</taxon>
        <taxon>Cephus</taxon>
    </lineage>
</organism>
<dbReference type="KEGG" id="ccin:112495010"/>
<protein>
    <submittedName>
        <fullName evidence="2 3">Uncharacterized protein LOC112495010</fullName>
    </submittedName>
</protein>
<reference evidence="2 3" key="1">
    <citation type="submission" date="2025-04" db="UniProtKB">
        <authorList>
            <consortium name="RefSeq"/>
        </authorList>
    </citation>
    <scope>IDENTIFICATION</scope>
</reference>
<name>A0AAJ7W5E3_CEPCN</name>
<dbReference type="RefSeq" id="XP_024945228.1">
    <property type="nucleotide sequence ID" value="XM_025089460.1"/>
</dbReference>
<sequence length="105" mass="12241">MIGQSLMNLHSTPNLKSADTVVKANQPDDFIMIFLSNYQRDLKMQLVLLITKVNWCKDDSLRWAGTGMTRMTWLSKRHSLQLNDDQHCKYQEEMKITSVTILFGY</sequence>
<dbReference type="AlphaFoldDB" id="A0AAJ7W5E3"/>
<dbReference type="GeneID" id="112495010"/>
<dbReference type="Proteomes" id="UP000694920">
    <property type="component" value="Unplaced"/>
</dbReference>
<dbReference type="RefSeq" id="XP_024945229.1">
    <property type="nucleotide sequence ID" value="XM_025089461.1"/>
</dbReference>
<keyword evidence="1" id="KW-1185">Reference proteome</keyword>
<evidence type="ECO:0000313" key="1">
    <source>
        <dbReference type="Proteomes" id="UP000694920"/>
    </source>
</evidence>
<gene>
    <name evidence="2 3" type="primary">LOC112495010</name>
</gene>
<proteinExistence type="predicted"/>
<accession>A0AAJ7W5E3</accession>
<evidence type="ECO:0000313" key="3">
    <source>
        <dbReference type="RefSeq" id="XP_024945229.1"/>
    </source>
</evidence>